<sequence length="51" mass="5541">MLPQRRETERDFGPGSIRPPYLLVGADKRQFGVGFQAGHDCPSDGRGPALS</sequence>
<comment type="caution">
    <text evidence="1">The sequence shown here is derived from an EMBL/GenBank/DDBJ whole genome shotgun (WGS) entry which is preliminary data.</text>
</comment>
<proteinExistence type="predicted"/>
<accession>A0AA44UTT5</accession>
<evidence type="ECO:0000313" key="2">
    <source>
        <dbReference type="Proteomes" id="UP000232453"/>
    </source>
</evidence>
<dbReference type="EMBL" id="PHUJ01000003">
    <property type="protein sequence ID" value="PKB33271.1"/>
    <property type="molecule type" value="Genomic_DNA"/>
</dbReference>
<protein>
    <submittedName>
        <fullName evidence="1">Uncharacterized protein</fullName>
    </submittedName>
</protein>
<gene>
    <name evidence="1" type="ORF">ATL51_5025</name>
</gene>
<dbReference type="AlphaFoldDB" id="A0AA44UTT5"/>
<name>A0AA44UTT5_PSEA5</name>
<organism evidence="1 2">
    <name type="scientific">Pseudonocardia alni</name>
    <name type="common">Amycolata alni</name>
    <dbReference type="NCBI Taxonomy" id="33907"/>
    <lineage>
        <taxon>Bacteria</taxon>
        <taxon>Bacillati</taxon>
        <taxon>Actinomycetota</taxon>
        <taxon>Actinomycetes</taxon>
        <taxon>Pseudonocardiales</taxon>
        <taxon>Pseudonocardiaceae</taxon>
        <taxon>Pseudonocardia</taxon>
    </lineage>
</organism>
<evidence type="ECO:0000313" key="1">
    <source>
        <dbReference type="EMBL" id="PKB33271.1"/>
    </source>
</evidence>
<dbReference type="Proteomes" id="UP000232453">
    <property type="component" value="Unassembled WGS sequence"/>
</dbReference>
<reference evidence="1 2" key="1">
    <citation type="submission" date="2017-11" db="EMBL/GenBank/DDBJ databases">
        <title>Sequencing the genomes of 1000 actinobacteria strains.</title>
        <authorList>
            <person name="Klenk H.-P."/>
        </authorList>
    </citation>
    <scope>NUCLEOTIDE SEQUENCE [LARGE SCALE GENOMIC DNA]</scope>
    <source>
        <strain evidence="1 2">DSM 44104</strain>
    </source>
</reference>